<evidence type="ECO:0000313" key="2">
    <source>
        <dbReference type="EMBL" id="GKU89647.1"/>
    </source>
</evidence>
<dbReference type="EMBL" id="BPVZ01000003">
    <property type="protein sequence ID" value="GKU89647.1"/>
    <property type="molecule type" value="Genomic_DNA"/>
</dbReference>
<gene>
    <name evidence="2" type="ORF">SLEP1_g3761</name>
</gene>
<name>A0AAV5HLI2_9ROSI</name>
<protein>
    <submittedName>
        <fullName evidence="2">Uncharacterized protein</fullName>
    </submittedName>
</protein>
<proteinExistence type="predicted"/>
<feature type="compositionally biased region" description="Basic and acidic residues" evidence="1">
    <location>
        <begin position="22"/>
        <end position="33"/>
    </location>
</feature>
<reference evidence="2 3" key="1">
    <citation type="journal article" date="2021" name="Commun. Biol.">
        <title>The genome of Shorea leprosula (Dipterocarpaceae) highlights the ecological relevance of drought in aseasonal tropical rainforests.</title>
        <authorList>
            <person name="Ng K.K.S."/>
            <person name="Kobayashi M.J."/>
            <person name="Fawcett J.A."/>
            <person name="Hatakeyama M."/>
            <person name="Paape T."/>
            <person name="Ng C.H."/>
            <person name="Ang C.C."/>
            <person name="Tnah L.H."/>
            <person name="Lee C.T."/>
            <person name="Nishiyama T."/>
            <person name="Sese J."/>
            <person name="O'Brien M.J."/>
            <person name="Copetti D."/>
            <person name="Mohd Noor M.I."/>
            <person name="Ong R.C."/>
            <person name="Putra M."/>
            <person name="Sireger I.Z."/>
            <person name="Indrioko S."/>
            <person name="Kosugi Y."/>
            <person name="Izuno A."/>
            <person name="Isagi Y."/>
            <person name="Lee S.L."/>
            <person name="Shimizu K.K."/>
        </authorList>
    </citation>
    <scope>NUCLEOTIDE SEQUENCE [LARGE SCALE GENOMIC DNA]</scope>
    <source>
        <strain evidence="2">214</strain>
    </source>
</reference>
<dbReference type="AlphaFoldDB" id="A0AAV5HLI2"/>
<dbReference type="Proteomes" id="UP001054252">
    <property type="component" value="Unassembled WGS sequence"/>
</dbReference>
<accession>A0AAV5HLI2</accession>
<comment type="caution">
    <text evidence="2">The sequence shown here is derived from an EMBL/GenBank/DDBJ whole genome shotgun (WGS) entry which is preliminary data.</text>
</comment>
<organism evidence="2 3">
    <name type="scientific">Rubroshorea leprosula</name>
    <dbReference type="NCBI Taxonomy" id="152421"/>
    <lineage>
        <taxon>Eukaryota</taxon>
        <taxon>Viridiplantae</taxon>
        <taxon>Streptophyta</taxon>
        <taxon>Embryophyta</taxon>
        <taxon>Tracheophyta</taxon>
        <taxon>Spermatophyta</taxon>
        <taxon>Magnoliopsida</taxon>
        <taxon>eudicotyledons</taxon>
        <taxon>Gunneridae</taxon>
        <taxon>Pentapetalae</taxon>
        <taxon>rosids</taxon>
        <taxon>malvids</taxon>
        <taxon>Malvales</taxon>
        <taxon>Dipterocarpaceae</taxon>
        <taxon>Rubroshorea</taxon>
    </lineage>
</organism>
<evidence type="ECO:0000256" key="1">
    <source>
        <dbReference type="SAM" id="MobiDB-lite"/>
    </source>
</evidence>
<sequence>MVGGKAGEDQGLDGKGVVTGKEWVEKGEVARGDEDSDGEATSDEVGGKVEKGDDVAGGQVWVHQDVCVSS</sequence>
<feature type="region of interest" description="Disordered" evidence="1">
    <location>
        <begin position="1"/>
        <end position="56"/>
    </location>
</feature>
<evidence type="ECO:0000313" key="3">
    <source>
        <dbReference type="Proteomes" id="UP001054252"/>
    </source>
</evidence>
<feature type="compositionally biased region" description="Basic and acidic residues" evidence="1">
    <location>
        <begin position="45"/>
        <end position="54"/>
    </location>
</feature>
<keyword evidence="3" id="KW-1185">Reference proteome</keyword>